<evidence type="ECO:0000313" key="2">
    <source>
        <dbReference type="Proteomes" id="UP000219020"/>
    </source>
</evidence>
<sequence length="46" mass="4880">MGVILQSNPKRSSAISGTVFLSSTFAGATFTEMIAPWSLIINLSYA</sequence>
<name>A0A2A5T1D2_9GAMM</name>
<proteinExistence type="predicted"/>
<dbReference type="EMBL" id="NBYY01000028">
    <property type="protein sequence ID" value="PCS21975.1"/>
    <property type="molecule type" value="Genomic_DNA"/>
</dbReference>
<accession>A0A2A5T1D2</accession>
<reference evidence="2" key="1">
    <citation type="submission" date="2017-04" db="EMBL/GenBank/DDBJ databases">
        <title>Genome evolution of the luminous symbionts of deep sea anglerfish.</title>
        <authorList>
            <person name="Hendry T.A."/>
        </authorList>
    </citation>
    <scope>NUCLEOTIDE SEQUENCE [LARGE SCALE GENOMIC DNA]</scope>
</reference>
<gene>
    <name evidence="1" type="ORF">BTN49_2440</name>
</gene>
<dbReference type="Proteomes" id="UP000219020">
    <property type="component" value="Unassembled WGS sequence"/>
</dbReference>
<keyword evidence="2" id="KW-1185">Reference proteome</keyword>
<dbReference type="AlphaFoldDB" id="A0A2A5T1D2"/>
<protein>
    <submittedName>
        <fullName evidence="1">Uncharacterized protein</fullName>
    </submittedName>
</protein>
<organism evidence="1 2">
    <name type="scientific">Candidatus Enterovibrio escicola</name>
    <dbReference type="NCBI Taxonomy" id="1927127"/>
    <lineage>
        <taxon>Bacteria</taxon>
        <taxon>Pseudomonadati</taxon>
        <taxon>Pseudomonadota</taxon>
        <taxon>Gammaproteobacteria</taxon>
        <taxon>Vibrionales</taxon>
        <taxon>Vibrionaceae</taxon>
        <taxon>Enterovibrio</taxon>
    </lineage>
</organism>
<evidence type="ECO:0000313" key="1">
    <source>
        <dbReference type="EMBL" id="PCS21975.1"/>
    </source>
</evidence>
<comment type="caution">
    <text evidence="1">The sequence shown here is derived from an EMBL/GenBank/DDBJ whole genome shotgun (WGS) entry which is preliminary data.</text>
</comment>